<dbReference type="GO" id="GO:0016301">
    <property type="term" value="F:kinase activity"/>
    <property type="evidence" value="ECO:0007669"/>
    <property type="project" value="TreeGrafter"/>
</dbReference>
<accession>A0A8J5GBT8</accession>
<dbReference type="AlphaFoldDB" id="A0A8J5GBT8"/>
<evidence type="ECO:0000313" key="3">
    <source>
        <dbReference type="EMBL" id="KAG6503011.1"/>
    </source>
</evidence>
<comment type="caution">
    <text evidence="3">The sequence shown here is derived from an EMBL/GenBank/DDBJ whole genome shotgun (WGS) entry which is preliminary data.</text>
</comment>
<dbReference type="Proteomes" id="UP000734854">
    <property type="component" value="Unassembled WGS sequence"/>
</dbReference>
<dbReference type="InterPro" id="IPR011009">
    <property type="entry name" value="Kinase-like_dom_sf"/>
</dbReference>
<evidence type="ECO:0000313" key="4">
    <source>
        <dbReference type="Proteomes" id="UP000734854"/>
    </source>
</evidence>
<reference evidence="3 4" key="1">
    <citation type="submission" date="2020-08" db="EMBL/GenBank/DDBJ databases">
        <title>Plant Genome Project.</title>
        <authorList>
            <person name="Zhang R.-G."/>
        </authorList>
    </citation>
    <scope>NUCLEOTIDE SEQUENCE [LARGE SCALE GENOMIC DNA]</scope>
    <source>
        <tissue evidence="3">Rhizome</tissue>
    </source>
</reference>
<evidence type="ECO:0000256" key="1">
    <source>
        <dbReference type="ARBA" id="ARBA00022741"/>
    </source>
</evidence>
<dbReference type="SUPFAM" id="SSF56112">
    <property type="entry name" value="Protein kinase-like (PK-like)"/>
    <property type="match status" value="1"/>
</dbReference>
<dbReference type="PANTHER" id="PTHR46008:SF2">
    <property type="entry name" value="LEAF RUST 10 DISEASE-RESISTANCE LOCUS RECEPTOR-LIKE PROTEIN KINASE-LIKE 1.4"/>
    <property type="match status" value="1"/>
</dbReference>
<name>A0A8J5GBT8_ZINOF</name>
<evidence type="ECO:0000256" key="2">
    <source>
        <dbReference type="ARBA" id="ARBA00022840"/>
    </source>
</evidence>
<proteinExistence type="predicted"/>
<gene>
    <name evidence="3" type="ORF">ZIOFF_035300</name>
</gene>
<dbReference type="GO" id="GO:0005524">
    <property type="term" value="F:ATP binding"/>
    <property type="evidence" value="ECO:0007669"/>
    <property type="project" value="UniProtKB-KW"/>
</dbReference>
<dbReference type="Gene3D" id="3.30.200.20">
    <property type="entry name" value="Phosphorylase Kinase, domain 1"/>
    <property type="match status" value="1"/>
</dbReference>
<dbReference type="EMBL" id="JACMSC010000010">
    <property type="protein sequence ID" value="KAG6503011.1"/>
    <property type="molecule type" value="Genomic_DNA"/>
</dbReference>
<organism evidence="3 4">
    <name type="scientific">Zingiber officinale</name>
    <name type="common">Ginger</name>
    <name type="synonym">Amomum zingiber</name>
    <dbReference type="NCBI Taxonomy" id="94328"/>
    <lineage>
        <taxon>Eukaryota</taxon>
        <taxon>Viridiplantae</taxon>
        <taxon>Streptophyta</taxon>
        <taxon>Embryophyta</taxon>
        <taxon>Tracheophyta</taxon>
        <taxon>Spermatophyta</taxon>
        <taxon>Magnoliopsida</taxon>
        <taxon>Liliopsida</taxon>
        <taxon>Zingiberales</taxon>
        <taxon>Zingiberaceae</taxon>
        <taxon>Zingiber</taxon>
    </lineage>
</organism>
<protein>
    <submittedName>
        <fullName evidence="3">Uncharacterized protein</fullName>
    </submittedName>
</protein>
<keyword evidence="1" id="KW-0547">Nucleotide-binding</keyword>
<sequence length="156" mass="17496">MARQSVAWYGKEKLDESYEGTKISVSFTSLSAAMKSSSDLVFCVANSRADPIVVKKGLDWPCGPGHGSCIFTGSLRRHLISRFYVVVANRKEEEEEDLVANATTEQRVFRYETLVAATSNFSPKHKLGEGGFDLVYKGKLEDGREVVVKWLRQRSR</sequence>
<keyword evidence="4" id="KW-1185">Reference proteome</keyword>
<dbReference type="PANTHER" id="PTHR46008">
    <property type="entry name" value="LEAF RUST 10 DISEASE-RESISTANCE LOCUS RECEPTOR-LIKE PROTEIN KINASE-LIKE 1.4"/>
    <property type="match status" value="1"/>
</dbReference>
<keyword evidence="2" id="KW-0067">ATP-binding</keyword>